<evidence type="ECO:0000313" key="4">
    <source>
        <dbReference type="Proteomes" id="UP000680067"/>
    </source>
</evidence>
<gene>
    <name evidence="3" type="ORF">KDM89_14045</name>
</gene>
<dbReference type="GO" id="GO:0046872">
    <property type="term" value="F:metal ion binding"/>
    <property type="evidence" value="ECO:0007669"/>
    <property type="project" value="InterPro"/>
</dbReference>
<reference evidence="3" key="1">
    <citation type="submission" date="2021-04" db="EMBL/GenBank/DDBJ databases">
        <title>novel species isolated from subtropical streams in China.</title>
        <authorList>
            <person name="Lu H."/>
        </authorList>
    </citation>
    <scope>NUCLEOTIDE SEQUENCE</scope>
    <source>
        <strain evidence="3">LFS511W</strain>
    </source>
</reference>
<dbReference type="AlphaFoldDB" id="A0A941DSK2"/>
<keyword evidence="1" id="KW-0067">ATP-binding</keyword>
<evidence type="ECO:0000313" key="3">
    <source>
        <dbReference type="EMBL" id="MBR7783271.1"/>
    </source>
</evidence>
<name>A0A941DSK2_9BURK</name>
<dbReference type="GO" id="GO:0005524">
    <property type="term" value="F:ATP binding"/>
    <property type="evidence" value="ECO:0007669"/>
    <property type="project" value="UniProtKB-UniRule"/>
</dbReference>
<dbReference type="Pfam" id="PF02655">
    <property type="entry name" value="ATP-grasp_3"/>
    <property type="match status" value="1"/>
</dbReference>
<dbReference type="InterPro" id="IPR013815">
    <property type="entry name" value="ATP_grasp_subdomain_1"/>
</dbReference>
<organism evidence="3 4">
    <name type="scientific">Undibacterium luofuense</name>
    <dbReference type="NCBI Taxonomy" id="2828733"/>
    <lineage>
        <taxon>Bacteria</taxon>
        <taxon>Pseudomonadati</taxon>
        <taxon>Pseudomonadota</taxon>
        <taxon>Betaproteobacteria</taxon>
        <taxon>Burkholderiales</taxon>
        <taxon>Oxalobacteraceae</taxon>
        <taxon>Undibacterium</taxon>
    </lineage>
</organism>
<sequence>MLSAVSAPAAPRILILSHACWEGLSRLPAMLHAAGARVEVFGPAGNYPSLSRFAAAKHTAPQAMESYLQALQEFLSRSAAPDWIVIGDDTLWYALAERREQQWVQAIIQHAVPLSSLDFIVSKIVFSEKCQAAGIRMPAFKVCGNAAEAQQAATELGFPVVLKEAQGFAGLSVQILHTPESLAAADFSGPRIVQAFIRGKTLSACALYRHGELAGMFSYYRSRTWGSLGPSAAIRFKVFEGLTEMAQKLGQLSRFHGLCGLDLIESEDDGQLYLLEQNFRPTLTMDAGHLAGADLTGLLPLLWSGNSQSDNLPRLQNPACGQLEALFPQDFFRAIDERRRLQIAGWLLRPWRWRWQEPGIMALNLRIAMRKLFNRQHGAI</sequence>
<proteinExistence type="predicted"/>
<dbReference type="Gene3D" id="3.30.1490.20">
    <property type="entry name" value="ATP-grasp fold, A domain"/>
    <property type="match status" value="1"/>
</dbReference>
<dbReference type="InterPro" id="IPR011761">
    <property type="entry name" value="ATP-grasp"/>
</dbReference>
<dbReference type="PROSITE" id="PS50975">
    <property type="entry name" value="ATP_GRASP"/>
    <property type="match status" value="1"/>
</dbReference>
<dbReference type="EMBL" id="JAGSPN010000010">
    <property type="protein sequence ID" value="MBR7783271.1"/>
    <property type="molecule type" value="Genomic_DNA"/>
</dbReference>
<feature type="domain" description="ATP-grasp" evidence="2">
    <location>
        <begin position="127"/>
        <end position="304"/>
    </location>
</feature>
<dbReference type="Proteomes" id="UP000680067">
    <property type="component" value="Unassembled WGS sequence"/>
</dbReference>
<dbReference type="Gene3D" id="3.30.470.20">
    <property type="entry name" value="ATP-grasp fold, B domain"/>
    <property type="match status" value="1"/>
</dbReference>
<evidence type="ECO:0000259" key="2">
    <source>
        <dbReference type="PROSITE" id="PS50975"/>
    </source>
</evidence>
<comment type="caution">
    <text evidence="3">The sequence shown here is derived from an EMBL/GenBank/DDBJ whole genome shotgun (WGS) entry which is preliminary data.</text>
</comment>
<protein>
    <submittedName>
        <fullName evidence="3">ATP-grasp domain-containing protein</fullName>
    </submittedName>
</protein>
<keyword evidence="1" id="KW-0547">Nucleotide-binding</keyword>
<evidence type="ECO:0000256" key="1">
    <source>
        <dbReference type="PROSITE-ProRule" id="PRU00409"/>
    </source>
</evidence>
<dbReference type="SUPFAM" id="SSF56059">
    <property type="entry name" value="Glutathione synthetase ATP-binding domain-like"/>
    <property type="match status" value="1"/>
</dbReference>
<accession>A0A941DSK2</accession>
<keyword evidence="4" id="KW-1185">Reference proteome</keyword>
<dbReference type="InterPro" id="IPR003806">
    <property type="entry name" value="ATP-grasp_PylC-type"/>
</dbReference>
<dbReference type="RefSeq" id="WP_212688546.1">
    <property type="nucleotide sequence ID" value="NZ_JAGSPN010000010.1"/>
</dbReference>